<dbReference type="Proteomes" id="UP000659438">
    <property type="component" value="Unassembled WGS sequence"/>
</dbReference>
<sequence>MYRYKYVPDGEGLLKLLTDRTVKFTHPSKFNDPFDCLPSMPRTKLAALKSVNPVLYERLGLNAMKGVEKVNELYKIEKRLESRSRSGELLSDLLKDASVLSLSKIPDSILMWSHYADFHTGAVVEFKIPTNVWPDERMRFDHGDLIALDVVYSKERPIFKHDGSKSDPNTILNTLYLTKAKQWEYEQESRVIKNDGGEGIFPFRPYLLNGLILGAKNRRGAFFDKLLRKISAEIGKNVSLYQAEFCKAQYKIKIPRFKFKVDELP</sequence>
<dbReference type="InterPro" id="IPR021352">
    <property type="entry name" value="DUF2971"/>
</dbReference>
<evidence type="ECO:0000313" key="2">
    <source>
        <dbReference type="EMBL" id="MBV4552331.1"/>
    </source>
</evidence>
<protein>
    <submittedName>
        <fullName evidence="1">DUF2971 domain-containing protein</fullName>
    </submittedName>
</protein>
<proteinExistence type="predicted"/>
<accession>A0A923JQJ0</accession>
<name>A0A923JQJ0_9PSED</name>
<dbReference type="EMBL" id="JABWQX020000001">
    <property type="protein sequence ID" value="MBV4552331.1"/>
    <property type="molecule type" value="Genomic_DNA"/>
</dbReference>
<dbReference type="Pfam" id="PF11185">
    <property type="entry name" value="DUF2971"/>
    <property type="match status" value="1"/>
</dbReference>
<organism evidence="1">
    <name type="scientific">Pseudomonas marvdashtae</name>
    <dbReference type="NCBI Taxonomy" id="2745500"/>
    <lineage>
        <taxon>Bacteria</taxon>
        <taxon>Pseudomonadati</taxon>
        <taxon>Pseudomonadota</taxon>
        <taxon>Gammaproteobacteria</taxon>
        <taxon>Pseudomonadales</taxon>
        <taxon>Pseudomonadaceae</taxon>
        <taxon>Pseudomonas</taxon>
    </lineage>
</organism>
<gene>
    <name evidence="2" type="ORF">HU742_014390</name>
    <name evidence="1" type="ORF">HU742_06645</name>
</gene>
<dbReference type="AlphaFoldDB" id="A0A923JQJ0"/>
<evidence type="ECO:0000313" key="1">
    <source>
        <dbReference type="EMBL" id="MBC3394876.1"/>
    </source>
</evidence>
<reference evidence="2" key="3">
    <citation type="submission" date="2021-06" db="EMBL/GenBank/DDBJ databases">
        <title>Updating the genus Pseudomonas: Description of 43 new species and partition of the Pseudomonas putida group.</title>
        <authorList>
            <person name="Girard L."/>
            <person name="Lood C."/>
            <person name="Vandamme P."/>
            <person name="Rokni-Zadeh H."/>
            <person name="Van Noort V."/>
            <person name="Hofte M."/>
            <person name="Lavigne R."/>
            <person name="De Mot R."/>
        </authorList>
    </citation>
    <scope>NUCLEOTIDE SEQUENCE</scope>
    <source>
        <strain evidence="2">SWRI102</strain>
    </source>
</reference>
<comment type="caution">
    <text evidence="1">The sequence shown here is derived from an EMBL/GenBank/DDBJ whole genome shotgun (WGS) entry which is preliminary data.</text>
</comment>
<reference evidence="1 3" key="1">
    <citation type="journal article" date="2020" name="Microorganisms">
        <title>Reliable Identification of Environmental Pseudomonas Isolates Using the rpoD Gene.</title>
        <authorList>
            <consortium name="The Broad Institute Genome Sequencing Platform"/>
            <person name="Girard L."/>
            <person name="Lood C."/>
            <person name="Rokni-Zadeh H."/>
            <person name="van Noort V."/>
            <person name="Lavigne R."/>
            <person name="De Mot R."/>
        </authorList>
    </citation>
    <scope>NUCLEOTIDE SEQUENCE</scope>
    <source>
        <strain evidence="1 3">SWRI102</strain>
    </source>
</reference>
<dbReference type="EMBL" id="JABWQX010000001">
    <property type="protein sequence ID" value="MBC3394876.1"/>
    <property type="molecule type" value="Genomic_DNA"/>
</dbReference>
<reference evidence="1" key="2">
    <citation type="submission" date="2020-07" db="EMBL/GenBank/DDBJ databases">
        <authorList>
            <person name="Lood C."/>
            <person name="Girard L."/>
        </authorList>
    </citation>
    <scope>NUCLEOTIDE SEQUENCE</scope>
    <source>
        <strain evidence="1">SWRI102</strain>
    </source>
</reference>
<evidence type="ECO:0000313" key="3">
    <source>
        <dbReference type="Proteomes" id="UP000659438"/>
    </source>
</evidence>
<keyword evidence="3" id="KW-1185">Reference proteome</keyword>
<dbReference type="RefSeq" id="WP_186642902.1">
    <property type="nucleotide sequence ID" value="NZ_JABWQX020000001.1"/>
</dbReference>